<dbReference type="EMBL" id="FQYR01000004">
    <property type="protein sequence ID" value="SHJ80140.1"/>
    <property type="molecule type" value="Genomic_DNA"/>
</dbReference>
<dbReference type="InParanoid" id="A0A1M6M9S5"/>
<feature type="signal peptide" evidence="2">
    <location>
        <begin position="1"/>
        <end position="20"/>
    </location>
</feature>
<feature type="compositionally biased region" description="Polar residues" evidence="1">
    <location>
        <begin position="25"/>
        <end position="56"/>
    </location>
</feature>
<dbReference type="STRING" id="1123071.SAMN02745181_2657"/>
<proteinExistence type="predicted"/>
<feature type="region of interest" description="Disordered" evidence="1">
    <location>
        <begin position="24"/>
        <end position="64"/>
    </location>
</feature>
<protein>
    <recommendedName>
        <fullName evidence="5">Outer membrane protein TolC</fullName>
    </recommendedName>
</protein>
<dbReference type="RefSeq" id="WP_143184223.1">
    <property type="nucleotide sequence ID" value="NZ_FQYR01000004.1"/>
</dbReference>
<dbReference type="OrthoDB" id="176419at2"/>
<dbReference type="AlphaFoldDB" id="A0A1M6M9S5"/>
<name>A0A1M6M9S5_9BACT</name>
<feature type="chain" id="PRO_5011979960" description="Outer membrane protein TolC" evidence="2">
    <location>
        <begin position="21"/>
        <end position="660"/>
    </location>
</feature>
<keyword evidence="4" id="KW-1185">Reference proteome</keyword>
<evidence type="ECO:0000313" key="3">
    <source>
        <dbReference type="EMBL" id="SHJ80140.1"/>
    </source>
</evidence>
<sequence>MKKTHISVLALSVLSLSASGQVLSPTGSGSIVPSSKNTASGSNDTTITRTQQNSASPHGEELPLIDPTQKTVTFQGRTYSLMDNNLGGQFEAYLASTEFATQAAIEYRETIQQILEHLSPTNEEGQNLKAAYELLEKASDYPGDGNICESLGNSIYSALLTKQGIGSKKEAIERLNKERDRIIYNMGIMESKLEFQTPQPTGGNGGKNGKNGRQQNNSRVTSTEYLMMQKRLVEIEAIKKKYEGEGAISLTQSKIQYQAMMVQLFMQRRFEHVVISSRFYNLIFKDGDQKMRLKKGSDTEKFFSEGIGVNPTVSGLDAAANEAIRKTRTLIDAFRNNLAQDRLHAASERLVEAYAIGEFLPVVQTVPIDSKARIQQYVQDGNDLIEALSAKELARATELNESLKSQATDYNSSKANSYISAHKRGSDSYVRDAKFALLNKETDKFKVAMENAIKMWPGNPAIGDLNSALDKQIAGMTEDQDLAANAIKDFDNLLAAKSYRAMLEEPRKSTFVVVLGKMNDEARMKQLEEIGTSIEEIEKALETAKQLEAAGQPHAAWEAVYKAQVKYFDDPKIANTKARLAGEVATFTNALTRAKNLEEKNIAQTGSALSWYLEAKRIYPNSKFANEGIQRLLDLEFGEGAADVSKEATQDGAVNAEIVE</sequence>
<accession>A0A1M6M9S5</accession>
<keyword evidence="2" id="KW-0732">Signal</keyword>
<reference evidence="3 4" key="1">
    <citation type="submission" date="2016-11" db="EMBL/GenBank/DDBJ databases">
        <authorList>
            <person name="Jaros S."/>
            <person name="Januszkiewicz K."/>
            <person name="Wedrychowicz H."/>
        </authorList>
    </citation>
    <scope>NUCLEOTIDE SEQUENCE [LARGE SCALE GENOMIC DNA]</scope>
    <source>
        <strain evidence="3 4">DSM 18772</strain>
    </source>
</reference>
<feature type="region of interest" description="Disordered" evidence="1">
    <location>
        <begin position="195"/>
        <end position="219"/>
    </location>
</feature>
<gene>
    <name evidence="3" type="ORF">SAMN02745181_2657</name>
</gene>
<evidence type="ECO:0008006" key="5">
    <source>
        <dbReference type="Google" id="ProtNLM"/>
    </source>
</evidence>
<evidence type="ECO:0000313" key="4">
    <source>
        <dbReference type="Proteomes" id="UP000184510"/>
    </source>
</evidence>
<evidence type="ECO:0000256" key="2">
    <source>
        <dbReference type="SAM" id="SignalP"/>
    </source>
</evidence>
<organism evidence="3 4">
    <name type="scientific">Rubritalea squalenifaciens DSM 18772</name>
    <dbReference type="NCBI Taxonomy" id="1123071"/>
    <lineage>
        <taxon>Bacteria</taxon>
        <taxon>Pseudomonadati</taxon>
        <taxon>Verrucomicrobiota</taxon>
        <taxon>Verrucomicrobiia</taxon>
        <taxon>Verrucomicrobiales</taxon>
        <taxon>Rubritaleaceae</taxon>
        <taxon>Rubritalea</taxon>
    </lineage>
</organism>
<dbReference type="Proteomes" id="UP000184510">
    <property type="component" value="Unassembled WGS sequence"/>
</dbReference>
<evidence type="ECO:0000256" key="1">
    <source>
        <dbReference type="SAM" id="MobiDB-lite"/>
    </source>
</evidence>